<dbReference type="PANTHER" id="PTHR38781:SF1">
    <property type="entry name" value="ANTITOXIN DINJ-RELATED"/>
    <property type="match status" value="1"/>
</dbReference>
<protein>
    <submittedName>
        <fullName evidence="3">DNA-damage-inducible protein J</fullName>
    </submittedName>
</protein>
<dbReference type="NCBIfam" id="TIGR02384">
    <property type="entry name" value="RelB_DinJ"/>
    <property type="match status" value="1"/>
</dbReference>
<keyword evidence="4" id="KW-1185">Reference proteome</keyword>
<dbReference type="InterPro" id="IPR013321">
    <property type="entry name" value="Arc_rbn_hlx_hlx"/>
</dbReference>
<evidence type="ECO:0000313" key="4">
    <source>
        <dbReference type="Proteomes" id="UP001549047"/>
    </source>
</evidence>
<dbReference type="EMBL" id="JBEPMB010000001">
    <property type="protein sequence ID" value="MET3613375.1"/>
    <property type="molecule type" value="Genomic_DNA"/>
</dbReference>
<keyword evidence="2" id="KW-1277">Toxin-antitoxin system</keyword>
<proteinExistence type="inferred from homology"/>
<sequence length="84" mass="9500">MTAHTKMIHVRVDDDLREEVSAVLESFGMSMSDAARIFLRRVVATQSFPLELKIPNEETRAALQEAKAIRLARRSDMKSGAKRN</sequence>
<evidence type="ECO:0000313" key="3">
    <source>
        <dbReference type="EMBL" id="MET3613375.1"/>
    </source>
</evidence>
<dbReference type="RefSeq" id="WP_354555849.1">
    <property type="nucleotide sequence ID" value="NZ_JBEPMB010000001.1"/>
</dbReference>
<dbReference type="Proteomes" id="UP001549047">
    <property type="component" value="Unassembled WGS sequence"/>
</dbReference>
<dbReference type="PANTHER" id="PTHR38781">
    <property type="entry name" value="ANTITOXIN DINJ-RELATED"/>
    <property type="match status" value="1"/>
</dbReference>
<evidence type="ECO:0000256" key="1">
    <source>
        <dbReference type="ARBA" id="ARBA00010562"/>
    </source>
</evidence>
<gene>
    <name evidence="3" type="ORF">ABID16_001680</name>
</gene>
<accession>A0ABV2IY20</accession>
<comment type="caution">
    <text evidence="3">The sequence shown here is derived from an EMBL/GenBank/DDBJ whole genome shotgun (WGS) entry which is preliminary data.</text>
</comment>
<dbReference type="InterPro" id="IPR007337">
    <property type="entry name" value="RelB/DinJ"/>
</dbReference>
<evidence type="ECO:0000256" key="2">
    <source>
        <dbReference type="ARBA" id="ARBA00022649"/>
    </source>
</evidence>
<reference evidence="3 4" key="1">
    <citation type="submission" date="2024-06" db="EMBL/GenBank/DDBJ databases">
        <title>Genomic Encyclopedia of Type Strains, Phase IV (KMG-IV): sequencing the most valuable type-strain genomes for metagenomic binning, comparative biology and taxonomic classification.</title>
        <authorList>
            <person name="Goeker M."/>
        </authorList>
    </citation>
    <scope>NUCLEOTIDE SEQUENCE [LARGE SCALE GENOMIC DNA]</scope>
    <source>
        <strain evidence="3 4">DSM 29780</strain>
    </source>
</reference>
<dbReference type="InterPro" id="IPR026262">
    <property type="entry name" value="DinJ"/>
</dbReference>
<organism evidence="3 4">
    <name type="scientific">Rhizobium aquaticum</name>
    <dbReference type="NCBI Taxonomy" id="1549636"/>
    <lineage>
        <taxon>Bacteria</taxon>
        <taxon>Pseudomonadati</taxon>
        <taxon>Pseudomonadota</taxon>
        <taxon>Alphaproteobacteria</taxon>
        <taxon>Hyphomicrobiales</taxon>
        <taxon>Rhizobiaceae</taxon>
        <taxon>Rhizobium/Agrobacterium group</taxon>
        <taxon>Rhizobium</taxon>
    </lineage>
</organism>
<dbReference type="PIRSF" id="PIRSF003108">
    <property type="entry name" value="DinJ"/>
    <property type="match status" value="1"/>
</dbReference>
<dbReference type="Pfam" id="PF04221">
    <property type="entry name" value="RelB"/>
    <property type="match status" value="1"/>
</dbReference>
<name>A0ABV2IY20_9HYPH</name>
<comment type="similarity">
    <text evidence="1">Belongs to the RelB/DinJ antitoxin family.</text>
</comment>
<dbReference type="Gene3D" id="1.10.1220.10">
    <property type="entry name" value="Met repressor-like"/>
    <property type="match status" value="1"/>
</dbReference>